<evidence type="ECO:0000313" key="22">
    <source>
        <dbReference type="EMBL" id="ESL07319.1"/>
    </source>
</evidence>
<dbReference type="PROSITE" id="PS51383">
    <property type="entry name" value="YJEF_C_3"/>
    <property type="match status" value="1"/>
</dbReference>
<evidence type="ECO:0000256" key="15">
    <source>
        <dbReference type="ARBA" id="ARBA00048238"/>
    </source>
</evidence>
<comment type="catalytic activity">
    <reaction evidence="17">
        <text>(6S)-NADHX + ATP = ADP + phosphate + NADH + H(+)</text>
        <dbReference type="Rhea" id="RHEA:19017"/>
        <dbReference type="ChEBI" id="CHEBI:15378"/>
        <dbReference type="ChEBI" id="CHEBI:30616"/>
        <dbReference type="ChEBI" id="CHEBI:43474"/>
        <dbReference type="ChEBI" id="CHEBI:57945"/>
        <dbReference type="ChEBI" id="CHEBI:64074"/>
        <dbReference type="ChEBI" id="CHEBI:456216"/>
        <dbReference type="EC" id="4.2.1.93"/>
    </reaction>
</comment>
<evidence type="ECO:0000256" key="2">
    <source>
        <dbReference type="ARBA" id="ARBA00000909"/>
    </source>
</evidence>
<dbReference type="EMBL" id="AUPL01004993">
    <property type="protein sequence ID" value="ESL07319.1"/>
    <property type="molecule type" value="Genomic_DNA"/>
</dbReference>
<feature type="binding site" evidence="18">
    <location>
        <position position="184"/>
    </location>
    <ligand>
        <name>K(+)</name>
        <dbReference type="ChEBI" id="CHEBI:29103"/>
    </ligand>
</feature>
<evidence type="ECO:0000256" key="18">
    <source>
        <dbReference type="HAMAP-Rule" id="MF_03159"/>
    </source>
</evidence>
<dbReference type="GO" id="GO:0046496">
    <property type="term" value="P:nicotinamide nucleotide metabolic process"/>
    <property type="evidence" value="ECO:0007669"/>
    <property type="project" value="UniProtKB-UniRule"/>
</dbReference>
<dbReference type="FunFam" id="3.40.50.10260:FF:000003">
    <property type="entry name" value="Multifunctional fusion protein"/>
    <property type="match status" value="1"/>
</dbReference>
<feature type="binding site" evidence="18">
    <location>
        <position position="163"/>
    </location>
    <ligand>
        <name>(6S)-NADPHX</name>
        <dbReference type="ChEBI" id="CHEBI:64076"/>
    </ligand>
</feature>
<dbReference type="InterPro" id="IPR036652">
    <property type="entry name" value="YjeF_N_dom_sf"/>
</dbReference>
<feature type="binding site" evidence="17">
    <location>
        <position position="490"/>
    </location>
    <ligand>
        <name>(6S)-NADPHX</name>
        <dbReference type="ChEBI" id="CHEBI:64076"/>
    </ligand>
</feature>
<dbReference type="GO" id="GO:0005524">
    <property type="term" value="F:ATP binding"/>
    <property type="evidence" value="ECO:0007669"/>
    <property type="project" value="UniProtKB-UniRule"/>
</dbReference>
<dbReference type="SUPFAM" id="SSF53613">
    <property type="entry name" value="Ribokinase-like"/>
    <property type="match status" value="1"/>
</dbReference>
<keyword evidence="5 18" id="KW-0479">Metal-binding</keyword>
<reference evidence="22 23" key="1">
    <citation type="submission" date="2013-07" db="EMBL/GenBank/DDBJ databases">
        <authorList>
            <person name="Stoco P.H."/>
            <person name="Wagner G."/>
            <person name="Gerber A."/>
            <person name="Zaha A."/>
            <person name="Thompson C."/>
            <person name="Bartholomeu D.C."/>
            <person name="Luckemeyer D.D."/>
            <person name="Bahia D."/>
            <person name="Loreto E."/>
            <person name="Prestes E.B."/>
            <person name="Lima F.M."/>
            <person name="Rodrigues-Luiz G."/>
            <person name="Vallejo G.A."/>
            <person name="Filho J.F."/>
            <person name="Monteiro K.M."/>
            <person name="Tyler K.M."/>
            <person name="de Almeida L.G."/>
            <person name="Ortiz M.F."/>
            <person name="Siervo M.A."/>
            <person name="de Moraes M.H."/>
            <person name="Cunha O.L."/>
            <person name="Mendonca-Neto R."/>
            <person name="Silva R."/>
            <person name="Teixeira S.M."/>
            <person name="Murta S.M."/>
            <person name="Sincero T.C."/>
            <person name="Mendes T.A."/>
            <person name="Urmenyi T.P."/>
            <person name="Silva V.G."/>
            <person name="da Rocha W.D."/>
            <person name="Andersson B."/>
            <person name="Romanha A.J."/>
            <person name="Steindel M."/>
            <person name="de Vasconcelos A.T."/>
            <person name="Grisard E.C."/>
        </authorList>
    </citation>
    <scope>NUCLEOTIDE SEQUENCE [LARGE SCALE GENOMIC DNA]</scope>
    <source>
        <strain evidence="22 23">SC58</strain>
    </source>
</reference>
<dbReference type="HAMAP" id="MF_01965">
    <property type="entry name" value="NADHX_dehydratase"/>
    <property type="match status" value="1"/>
</dbReference>
<comment type="similarity">
    <text evidence="4 19">In the C-terminal section; belongs to the NnrD/CARKD family.</text>
</comment>
<keyword evidence="13" id="KW-0511">Multifunctional enzyme</keyword>
<comment type="cofactor">
    <cofactor evidence="18 19">
        <name>K(+)</name>
        <dbReference type="ChEBI" id="CHEBI:29103"/>
    </cofactor>
    <text evidence="18 19">Binds 1 potassium ion per subunit.</text>
</comment>
<keyword evidence="8 19" id="KW-0521">NADP</keyword>
<feature type="binding site" evidence="17">
    <location>
        <begin position="443"/>
        <end position="447"/>
    </location>
    <ligand>
        <name>ATP</name>
        <dbReference type="ChEBI" id="CHEBI:30616"/>
    </ligand>
</feature>
<comment type="catalytic activity">
    <reaction evidence="17">
        <text>(6S)-NADPHX + ATP = ADP + phosphate + NADPH + H(+)</text>
        <dbReference type="Rhea" id="RHEA:32231"/>
        <dbReference type="ChEBI" id="CHEBI:15378"/>
        <dbReference type="ChEBI" id="CHEBI:30616"/>
        <dbReference type="ChEBI" id="CHEBI:43474"/>
        <dbReference type="ChEBI" id="CHEBI:57783"/>
        <dbReference type="ChEBI" id="CHEBI:64076"/>
        <dbReference type="ChEBI" id="CHEBI:456216"/>
        <dbReference type="EC" id="4.2.1.93"/>
    </reaction>
</comment>
<keyword evidence="6 17" id="KW-0547">Nucleotide-binding</keyword>
<evidence type="ECO:0000256" key="12">
    <source>
        <dbReference type="ARBA" id="ARBA00023239"/>
    </source>
</evidence>
<feature type="domain" description="YjeF C-terminal" evidence="20">
    <location>
        <begin position="251"/>
        <end position="550"/>
    </location>
</feature>
<dbReference type="FunFam" id="3.40.1190.20:FF:000017">
    <property type="entry name" value="Multifunctional fusion protein"/>
    <property type="match status" value="1"/>
</dbReference>
<dbReference type="OrthoDB" id="10064708at2759"/>
<evidence type="ECO:0000256" key="19">
    <source>
        <dbReference type="PIRNR" id="PIRNR017184"/>
    </source>
</evidence>
<evidence type="ECO:0000256" key="11">
    <source>
        <dbReference type="ARBA" id="ARBA00023235"/>
    </source>
</evidence>
<dbReference type="GO" id="GO:0052855">
    <property type="term" value="F:ADP-dependent NAD(P)H-hydrate dehydratase activity"/>
    <property type="evidence" value="ECO:0007669"/>
    <property type="project" value="UniProtKB-UniRule"/>
</dbReference>
<evidence type="ECO:0000256" key="14">
    <source>
        <dbReference type="ARBA" id="ARBA00025153"/>
    </source>
</evidence>
<keyword evidence="11 18" id="KW-0413">Isomerase</keyword>
<keyword evidence="7 17" id="KW-0067">ATP-binding</keyword>
<feature type="binding site" evidence="18">
    <location>
        <position position="181"/>
    </location>
    <ligand>
        <name>(6S)-NADPHX</name>
        <dbReference type="ChEBI" id="CHEBI:64076"/>
    </ligand>
</feature>
<comment type="function">
    <text evidence="17">Catalyzes the dehydration of the S-form of NAD(P)HX at the expense of ATP, which is converted to ADP. Together with NAD(P)HX epimerase, which catalyzes the epimerization of the S- and R-forms, the enzyme allows the repair of both epimers of NAD(P)HX, a damaged form of NAD(P)H that is a result of enzymatic or heat-dependent hydration.</text>
</comment>
<keyword evidence="10 17" id="KW-0520">NAD</keyword>
<evidence type="ECO:0000256" key="1">
    <source>
        <dbReference type="ARBA" id="ARBA00000013"/>
    </source>
</evidence>
<dbReference type="InterPro" id="IPR000631">
    <property type="entry name" value="CARKD"/>
</dbReference>
<dbReference type="Gene3D" id="3.40.50.10260">
    <property type="entry name" value="YjeF N-terminal domain"/>
    <property type="match status" value="1"/>
</dbReference>
<feature type="binding site" evidence="18">
    <location>
        <position position="148"/>
    </location>
    <ligand>
        <name>K(+)</name>
        <dbReference type="ChEBI" id="CHEBI:29103"/>
    </ligand>
</feature>
<evidence type="ECO:0000256" key="8">
    <source>
        <dbReference type="ARBA" id="ARBA00022857"/>
    </source>
</evidence>
<evidence type="ECO:0000256" key="3">
    <source>
        <dbReference type="ARBA" id="ARBA00006001"/>
    </source>
</evidence>
<evidence type="ECO:0000256" key="13">
    <source>
        <dbReference type="ARBA" id="ARBA00023268"/>
    </source>
</evidence>
<dbReference type="Gene3D" id="3.40.1190.20">
    <property type="match status" value="1"/>
</dbReference>
<keyword evidence="23" id="KW-1185">Reference proteome</keyword>
<evidence type="ECO:0000256" key="17">
    <source>
        <dbReference type="HAMAP-Rule" id="MF_03157"/>
    </source>
</evidence>
<comment type="cofactor">
    <cofactor evidence="17">
        <name>Mg(2+)</name>
        <dbReference type="ChEBI" id="CHEBI:18420"/>
    </cofactor>
</comment>
<feature type="binding site" evidence="18">
    <location>
        <position position="80"/>
    </location>
    <ligand>
        <name>K(+)</name>
        <dbReference type="ChEBI" id="CHEBI:29103"/>
    </ligand>
</feature>
<gene>
    <name evidence="22" type="ORF">TRSC58_04993</name>
</gene>
<dbReference type="EC" id="4.2.1.136" evidence="19"/>
<evidence type="ECO:0000256" key="4">
    <source>
        <dbReference type="ARBA" id="ARBA00009524"/>
    </source>
</evidence>
<dbReference type="PIRSF" id="PIRSF017184">
    <property type="entry name" value="Nnr"/>
    <property type="match status" value="1"/>
</dbReference>
<comment type="similarity">
    <text evidence="17">Belongs to the NnrD/CARKD family.</text>
</comment>
<dbReference type="AlphaFoldDB" id="A0A061IXA8"/>
<dbReference type="InterPro" id="IPR004443">
    <property type="entry name" value="YjeF_N_dom"/>
</dbReference>
<dbReference type="CDD" id="cd01171">
    <property type="entry name" value="YXKO-related"/>
    <property type="match status" value="1"/>
</dbReference>
<feature type="binding site" evidence="17">
    <location>
        <begin position="480"/>
        <end position="489"/>
    </location>
    <ligand>
        <name>ATP</name>
        <dbReference type="ChEBI" id="CHEBI:30616"/>
    </ligand>
</feature>
<evidence type="ECO:0000259" key="20">
    <source>
        <dbReference type="PROSITE" id="PS51383"/>
    </source>
</evidence>
<feature type="binding site" evidence="18">
    <location>
        <begin position="152"/>
        <end position="158"/>
    </location>
    <ligand>
        <name>(6S)-NADPHX</name>
        <dbReference type="ChEBI" id="CHEBI:64076"/>
    </ligand>
</feature>
<dbReference type="PROSITE" id="PS51385">
    <property type="entry name" value="YJEF_N"/>
    <property type="match status" value="1"/>
</dbReference>
<evidence type="ECO:0000256" key="16">
    <source>
        <dbReference type="ARBA" id="ARBA00049209"/>
    </source>
</evidence>
<dbReference type="Pfam" id="PF01256">
    <property type="entry name" value="Carb_kinase"/>
    <property type="match status" value="1"/>
</dbReference>
<evidence type="ECO:0000259" key="21">
    <source>
        <dbReference type="PROSITE" id="PS51385"/>
    </source>
</evidence>
<feature type="domain" description="YjeF N-terminal" evidence="21">
    <location>
        <begin position="31"/>
        <end position="238"/>
    </location>
</feature>
<feature type="binding site" evidence="18">
    <location>
        <begin position="79"/>
        <end position="83"/>
    </location>
    <ligand>
        <name>(6S)-NADPHX</name>
        <dbReference type="ChEBI" id="CHEBI:64076"/>
    </ligand>
</feature>
<keyword evidence="12 17" id="KW-0456">Lyase</keyword>
<comment type="function">
    <text evidence="14 19">Bifunctional enzyme that catalyzes the epimerization of the S- and R-forms of NAD(P)HX and the dehydration of the S-form of NAD(P)HX at the expense of ADP, which is converted to AMP. This allows the repair of both epimers of NAD(P)HX, a damaged form of NAD(P)H that is a result of enzymatic or heat-dependent hydration.</text>
</comment>
<evidence type="ECO:0000313" key="23">
    <source>
        <dbReference type="Proteomes" id="UP000031737"/>
    </source>
</evidence>
<comment type="similarity">
    <text evidence="3 19">In the N-terminal section; belongs to the NnrE/AIBP family.</text>
</comment>
<dbReference type="InterPro" id="IPR030677">
    <property type="entry name" value="Nnr"/>
</dbReference>
<dbReference type="EC" id="5.1.99.6" evidence="19"/>
<dbReference type="GO" id="GO:0046872">
    <property type="term" value="F:metal ion binding"/>
    <property type="evidence" value="ECO:0007669"/>
    <property type="project" value="UniProtKB-UniRule"/>
</dbReference>
<proteinExistence type="inferred from homology"/>
<comment type="catalytic activity">
    <reaction evidence="1 18 19">
        <text>(6R)-NADHX = (6S)-NADHX</text>
        <dbReference type="Rhea" id="RHEA:32215"/>
        <dbReference type="ChEBI" id="CHEBI:64074"/>
        <dbReference type="ChEBI" id="CHEBI:64075"/>
        <dbReference type="EC" id="5.1.99.6"/>
    </reaction>
</comment>
<organism evidence="22 23">
    <name type="scientific">Trypanosoma rangeli SC58</name>
    <dbReference type="NCBI Taxonomy" id="429131"/>
    <lineage>
        <taxon>Eukaryota</taxon>
        <taxon>Discoba</taxon>
        <taxon>Euglenozoa</taxon>
        <taxon>Kinetoplastea</taxon>
        <taxon>Metakinetoplastina</taxon>
        <taxon>Trypanosomatida</taxon>
        <taxon>Trypanosomatidae</taxon>
        <taxon>Trypanosoma</taxon>
        <taxon>Herpetosoma</taxon>
    </lineage>
</organism>
<evidence type="ECO:0000256" key="7">
    <source>
        <dbReference type="ARBA" id="ARBA00022840"/>
    </source>
</evidence>
<name>A0A061IXA8_TRYRA</name>
<accession>A0A061IXA8</accession>
<dbReference type="NCBIfam" id="TIGR00197">
    <property type="entry name" value="yjeF_nterm"/>
    <property type="match status" value="1"/>
</dbReference>
<comment type="catalytic activity">
    <reaction evidence="15 19">
        <text>(6S)-NADHX + ADP = AMP + phosphate + NADH + H(+)</text>
        <dbReference type="Rhea" id="RHEA:32223"/>
        <dbReference type="ChEBI" id="CHEBI:15378"/>
        <dbReference type="ChEBI" id="CHEBI:43474"/>
        <dbReference type="ChEBI" id="CHEBI:57945"/>
        <dbReference type="ChEBI" id="CHEBI:64074"/>
        <dbReference type="ChEBI" id="CHEBI:456215"/>
        <dbReference type="ChEBI" id="CHEBI:456216"/>
        <dbReference type="EC" id="4.2.1.136"/>
    </reaction>
</comment>
<dbReference type="HAMAP" id="MF_01966">
    <property type="entry name" value="NADHX_epimerase"/>
    <property type="match status" value="1"/>
</dbReference>
<evidence type="ECO:0000256" key="9">
    <source>
        <dbReference type="ARBA" id="ARBA00022958"/>
    </source>
</evidence>
<comment type="catalytic activity">
    <reaction evidence="16 19">
        <text>(6S)-NADPHX + ADP = AMP + phosphate + NADPH + H(+)</text>
        <dbReference type="Rhea" id="RHEA:32235"/>
        <dbReference type="ChEBI" id="CHEBI:15378"/>
        <dbReference type="ChEBI" id="CHEBI:43474"/>
        <dbReference type="ChEBI" id="CHEBI:57783"/>
        <dbReference type="ChEBI" id="CHEBI:64076"/>
        <dbReference type="ChEBI" id="CHEBI:456215"/>
        <dbReference type="ChEBI" id="CHEBI:456216"/>
        <dbReference type="EC" id="4.2.1.136"/>
    </reaction>
</comment>
<dbReference type="PANTHER" id="PTHR12592:SF0">
    <property type="entry name" value="ATP-DEPENDENT (S)-NAD(P)H-HYDRATE DEHYDRATASE"/>
    <property type="match status" value="1"/>
</dbReference>
<feature type="binding site" evidence="17">
    <location>
        <position position="346"/>
    </location>
    <ligand>
        <name>(6S)-NADPHX</name>
        <dbReference type="ChEBI" id="CHEBI:64076"/>
    </ligand>
</feature>
<comment type="catalytic activity">
    <reaction evidence="2 18 19">
        <text>(6R)-NADPHX = (6S)-NADPHX</text>
        <dbReference type="Rhea" id="RHEA:32227"/>
        <dbReference type="ChEBI" id="CHEBI:64076"/>
        <dbReference type="ChEBI" id="CHEBI:64077"/>
        <dbReference type="EC" id="5.1.99.6"/>
    </reaction>
</comment>
<dbReference type="InterPro" id="IPR029056">
    <property type="entry name" value="Ribokinase-like"/>
</dbReference>
<comment type="function">
    <text evidence="18">Catalyzes the epimerization of the S- and R-forms of NAD(P)HX, a damaged form of NAD(P)H that is a result of enzymatic or heat-dependent hydration. This is a prerequisite for the S-specific NAD(P)H-hydrate dehydratase to allow the repair of both epimers of NAD(P)HX.</text>
</comment>
<evidence type="ECO:0000256" key="6">
    <source>
        <dbReference type="ARBA" id="ARBA00022741"/>
    </source>
</evidence>
<feature type="binding site" evidence="17">
    <location>
        <begin position="406"/>
        <end position="412"/>
    </location>
    <ligand>
        <name>(6S)-NADPHX</name>
        <dbReference type="ChEBI" id="CHEBI:64076"/>
    </ligand>
</feature>
<comment type="caution">
    <text evidence="22">The sequence shown here is derived from an EMBL/GenBank/DDBJ whole genome shotgun (WGS) entry which is preliminary data.</text>
</comment>
<protein>
    <recommendedName>
        <fullName evidence="19">Bifunctional NAD(P)H-hydrate repair enzyme</fullName>
    </recommendedName>
    <alternativeName>
        <fullName evidence="19">Nicotinamide nucleotide repair protein</fullName>
    </alternativeName>
    <domain>
        <recommendedName>
            <fullName evidence="19">ADP-dependent (S)-NAD(P)H-hydrate dehydratase</fullName>
            <ecNumber evidence="19">4.2.1.136</ecNumber>
        </recommendedName>
        <alternativeName>
            <fullName evidence="19">ADP-dependent NAD(P)HX dehydratase</fullName>
        </alternativeName>
    </domain>
    <domain>
        <recommendedName>
            <fullName evidence="19">NAD(P)H-hydrate epimerase</fullName>
            <ecNumber evidence="19">5.1.99.6</ecNumber>
        </recommendedName>
    </domain>
</protein>
<keyword evidence="9 18" id="KW-0630">Potassium</keyword>
<dbReference type="GO" id="GO:0052856">
    <property type="term" value="F:NAD(P)HX epimerase activity"/>
    <property type="evidence" value="ECO:0007669"/>
    <property type="project" value="UniProtKB-UniRule"/>
</dbReference>
<evidence type="ECO:0000256" key="10">
    <source>
        <dbReference type="ARBA" id="ARBA00023027"/>
    </source>
</evidence>
<dbReference type="Proteomes" id="UP000031737">
    <property type="component" value="Unassembled WGS sequence"/>
</dbReference>
<dbReference type="Pfam" id="PF03853">
    <property type="entry name" value="YjeF_N"/>
    <property type="match status" value="1"/>
</dbReference>
<evidence type="ECO:0000256" key="5">
    <source>
        <dbReference type="ARBA" id="ARBA00022723"/>
    </source>
</evidence>
<dbReference type="VEuPathDB" id="TriTrypDB:TRSC58_04993"/>
<keyword evidence="17" id="KW-0597">Phosphoprotein</keyword>
<dbReference type="PANTHER" id="PTHR12592">
    <property type="entry name" value="ATP-DEPENDENT (S)-NAD(P)H-HYDRATE DEHYDRATASE FAMILY MEMBER"/>
    <property type="match status" value="1"/>
</dbReference>
<dbReference type="SUPFAM" id="SSF64153">
    <property type="entry name" value="YjeF N-terminal domain-like"/>
    <property type="match status" value="1"/>
</dbReference>
<dbReference type="InterPro" id="IPR017953">
    <property type="entry name" value="Carbohydrate_kinase_pred_CS"/>
</dbReference>
<dbReference type="NCBIfam" id="TIGR00196">
    <property type="entry name" value="yjeF_cterm"/>
    <property type="match status" value="1"/>
</dbReference>
<dbReference type="GO" id="GO:0047453">
    <property type="term" value="F:ATP-dependent NAD(P)H-hydrate dehydratase activity"/>
    <property type="evidence" value="ECO:0007669"/>
    <property type="project" value="UniProtKB-UniRule"/>
</dbReference>
<comment type="similarity">
    <text evidence="18">Belongs to the NnrE/AIBP family.</text>
</comment>
<sequence length="558" mass="59313">MLPLSKLPARCVAPGGCGKLLQTCVWRAAWLRETEVEAAREHKVSLYTLMNWAAHAAFKAIRSEYPPLQRWLVLCGGGNNGGDGYEIARIAAEAGLRVTVLSIKRTKPLPPEATNAHTALVNRGGVAIHEVENWGDAAMSEGFDLVVDALLGTGIGGAPRGDYARCINWANTLTVPRVALDIPSGLNAETGTAEGACIRAELTVTFIGVKPGLLTGRARDYVGRLHYSYLLMGDWLLERERQEQIFCRRLSSLHLDWIVHPRSPCAHKGMNGKLILIGGDIGFGGAVIMAAEAALCTGAGLVRVLSRAQHAMTLLSRCPEVMVEELTEANLQKGLEWSTCVAVGPGLGQGEWGCEALAKVLAHCQQHPEKPSVWDADALNIMAAQLQKGGANPFATPLTNRIITPHPGEAARLLQCTVDEVEKDRFQAAKRLAETYGGVALLKGPGTVLYTAEGMDPATAPSITARSLLSTRYVLVDAGNSGMATGGVGDVLTGVIAGLLAQKFSEWYAACVGCLVHGTAGDLAAEVQGGERGLRATSLLKHIPICVNPPQKHQSDTD</sequence>
<dbReference type="GO" id="GO:0110051">
    <property type="term" value="P:metabolite repair"/>
    <property type="evidence" value="ECO:0007669"/>
    <property type="project" value="TreeGrafter"/>
</dbReference>
<dbReference type="PROSITE" id="PS01050">
    <property type="entry name" value="YJEF_C_2"/>
    <property type="match status" value="1"/>
</dbReference>